<dbReference type="NCBIfam" id="TIGR01740">
    <property type="entry name" value="pyrF"/>
    <property type="match status" value="1"/>
</dbReference>
<dbReference type="InterPro" id="IPR001754">
    <property type="entry name" value="OMPdeCOase_dom"/>
</dbReference>
<feature type="binding site" evidence="8">
    <location>
        <position position="186"/>
    </location>
    <ligand>
        <name>substrate</name>
    </ligand>
</feature>
<evidence type="ECO:0000313" key="12">
    <source>
        <dbReference type="Proteomes" id="UP000589516"/>
    </source>
</evidence>
<evidence type="ECO:0000256" key="2">
    <source>
        <dbReference type="ARBA" id="ARBA00012321"/>
    </source>
</evidence>
<comment type="pathway">
    <text evidence="1 9">Pyrimidine metabolism; UMP biosynthesis via de novo pathway; UMP from orotate: step 2/2.</text>
</comment>
<dbReference type="Gene3D" id="3.20.20.70">
    <property type="entry name" value="Aldolase class I"/>
    <property type="match status" value="1"/>
</dbReference>
<dbReference type="EMBL" id="DUAV01000022">
    <property type="protein sequence ID" value="HIG63483.1"/>
    <property type="molecule type" value="Genomic_DNA"/>
</dbReference>
<comment type="similarity">
    <text evidence="9">Belongs to the OMP decarboxylase family.</text>
</comment>
<feature type="binding site" evidence="8">
    <location>
        <position position="187"/>
    </location>
    <ligand>
        <name>substrate</name>
    </ligand>
</feature>
<gene>
    <name evidence="11" type="primary">pyrF</name>
    <name evidence="11" type="ORF">EYQ16_03065</name>
</gene>
<dbReference type="GO" id="GO:0004590">
    <property type="term" value="F:orotidine-5'-phosphate decarboxylase activity"/>
    <property type="evidence" value="ECO:0007669"/>
    <property type="project" value="UniProtKB-EC"/>
</dbReference>
<keyword evidence="5 9" id="KW-0665">Pyrimidine biosynthesis</keyword>
<feature type="binding site" evidence="8">
    <location>
        <position position="32"/>
    </location>
    <ligand>
        <name>substrate</name>
    </ligand>
</feature>
<dbReference type="GO" id="GO:0044205">
    <property type="term" value="P:'de novo' UMP biosynthetic process"/>
    <property type="evidence" value="ECO:0007669"/>
    <property type="project" value="UniProtKB-UniPathway"/>
</dbReference>
<evidence type="ECO:0000256" key="3">
    <source>
        <dbReference type="ARBA" id="ARBA00021923"/>
    </source>
</evidence>
<evidence type="ECO:0000256" key="8">
    <source>
        <dbReference type="PIRSR" id="PIRSR614732-2"/>
    </source>
</evidence>
<comment type="caution">
    <text evidence="11">The sequence shown here is derived from an EMBL/GenBank/DDBJ whole genome shotgun (WGS) entry which is preliminary data.</text>
</comment>
<feature type="active site" description="For OMPdecase activity" evidence="7">
    <location>
        <position position="58"/>
    </location>
</feature>
<evidence type="ECO:0000256" key="4">
    <source>
        <dbReference type="ARBA" id="ARBA00022793"/>
    </source>
</evidence>
<dbReference type="NCBIfam" id="NF010386">
    <property type="entry name" value="PRK13813.1"/>
    <property type="match status" value="1"/>
</dbReference>
<keyword evidence="6 9" id="KW-0456">Lyase</keyword>
<feature type="domain" description="Orotidine 5'-phosphate decarboxylase" evidence="10">
    <location>
        <begin position="4"/>
        <end position="202"/>
    </location>
</feature>
<evidence type="ECO:0000256" key="1">
    <source>
        <dbReference type="ARBA" id="ARBA00004861"/>
    </source>
</evidence>
<dbReference type="EC" id="4.1.1.23" evidence="2 9"/>
<evidence type="ECO:0000259" key="10">
    <source>
        <dbReference type="SMART" id="SM00934"/>
    </source>
</evidence>
<dbReference type="GO" id="GO:0006207">
    <property type="term" value="P:'de novo' pyrimidine nucleobase biosynthetic process"/>
    <property type="evidence" value="ECO:0007669"/>
    <property type="project" value="InterPro"/>
</dbReference>
<dbReference type="SMART" id="SM00934">
    <property type="entry name" value="OMPdecase"/>
    <property type="match status" value="1"/>
</dbReference>
<evidence type="ECO:0000313" key="11">
    <source>
        <dbReference type="EMBL" id="HIG63483.1"/>
    </source>
</evidence>
<feature type="active site" description="For OMPdecase activity" evidence="7">
    <location>
        <position position="60"/>
    </location>
</feature>
<dbReference type="SUPFAM" id="SSF51366">
    <property type="entry name" value="Ribulose-phoshate binding barrel"/>
    <property type="match status" value="1"/>
</dbReference>
<evidence type="ECO:0000256" key="5">
    <source>
        <dbReference type="ARBA" id="ARBA00022975"/>
    </source>
</evidence>
<dbReference type="InterPro" id="IPR014732">
    <property type="entry name" value="OMPdecase"/>
</dbReference>
<dbReference type="PROSITE" id="PS00156">
    <property type="entry name" value="OMPDECASE"/>
    <property type="match status" value="1"/>
</dbReference>
<dbReference type="InterPro" id="IPR018089">
    <property type="entry name" value="OMPdecase_AS"/>
</dbReference>
<dbReference type="Proteomes" id="UP000589516">
    <property type="component" value="Unassembled WGS sequence"/>
</dbReference>
<evidence type="ECO:0000256" key="9">
    <source>
        <dbReference type="RuleBase" id="RU000512"/>
    </source>
</evidence>
<protein>
    <recommendedName>
        <fullName evidence="3 9">Orotidine 5'-phosphate decarboxylase</fullName>
        <ecNumber evidence="2 9">4.1.1.23</ecNumber>
    </recommendedName>
</protein>
<dbReference type="AlphaFoldDB" id="A0A7C8DD17"/>
<reference evidence="12" key="1">
    <citation type="journal article" date="2019" name="bioRxiv">
        <title>Genome diversification in globally distributed novel marine Proteobacteria is linked to environmental adaptation.</title>
        <authorList>
            <person name="Zhou Z."/>
            <person name="Tran P.Q."/>
            <person name="Kieft K."/>
            <person name="Anantharaman K."/>
        </authorList>
    </citation>
    <scope>NUCLEOTIDE SEQUENCE [LARGE SCALE GENOMIC DNA]</scope>
</reference>
<dbReference type="UniPathway" id="UPA00070">
    <property type="reaction ID" value="UER00120"/>
</dbReference>
<name>A0A7C8DD17_9ARCH</name>
<feature type="binding site" evidence="8">
    <location>
        <position position="10"/>
    </location>
    <ligand>
        <name>substrate</name>
    </ligand>
</feature>
<dbReference type="InterPro" id="IPR011060">
    <property type="entry name" value="RibuloseP-bd_barrel"/>
</dbReference>
<sequence length="208" mass="21017">MGSRLLLALDETDPQRAFSVAEAAAPHLAGIKINWPLLMQGGLETVAKLAKLAPVICDLKVADIPNTARLIAEAAYGAGAAGIIAHAFPGAGPLRAIRDVAPDRDLYAVITMSHPGGGEFFDITALAAVARDGGATGVVAPATRPEDITAVREAVGNLKIIAPGVGAQGGDPRTAITAGADLIIVGRAIYQADDPGTAAREFAAALGD</sequence>
<feature type="binding site" evidence="8">
    <location>
        <position position="113"/>
    </location>
    <ligand>
        <name>substrate</name>
    </ligand>
</feature>
<comment type="catalytic activity">
    <reaction evidence="9">
        <text>orotidine 5'-phosphate + H(+) = UMP + CO2</text>
        <dbReference type="Rhea" id="RHEA:11596"/>
        <dbReference type="ChEBI" id="CHEBI:15378"/>
        <dbReference type="ChEBI" id="CHEBI:16526"/>
        <dbReference type="ChEBI" id="CHEBI:57538"/>
        <dbReference type="ChEBI" id="CHEBI:57865"/>
        <dbReference type="EC" id="4.1.1.23"/>
    </reaction>
</comment>
<dbReference type="InterPro" id="IPR013785">
    <property type="entry name" value="Aldolase_TIM"/>
</dbReference>
<organism evidence="11 12">
    <name type="scientific">Marine Group III euryarchaeote</name>
    <dbReference type="NCBI Taxonomy" id="2173149"/>
    <lineage>
        <taxon>Archaea</taxon>
        <taxon>Methanobacteriati</taxon>
        <taxon>Thermoplasmatota</taxon>
        <taxon>Thermoplasmata</taxon>
        <taxon>Candidatus Thermoprofundales</taxon>
    </lineage>
</organism>
<evidence type="ECO:0000256" key="6">
    <source>
        <dbReference type="ARBA" id="ARBA00023239"/>
    </source>
</evidence>
<evidence type="ECO:0000256" key="7">
    <source>
        <dbReference type="PIRSR" id="PIRSR614732-1"/>
    </source>
</evidence>
<proteinExistence type="inferred from homology"/>
<dbReference type="PANTHER" id="PTHR32119:SF2">
    <property type="entry name" value="OROTIDINE 5'-PHOSPHATE DECARBOXYLASE"/>
    <property type="match status" value="1"/>
</dbReference>
<feature type="active site" description="For OMPdecase activity" evidence="7">
    <location>
        <position position="63"/>
    </location>
</feature>
<dbReference type="Pfam" id="PF00215">
    <property type="entry name" value="OMPdecase"/>
    <property type="match status" value="1"/>
</dbReference>
<dbReference type="CDD" id="cd04725">
    <property type="entry name" value="OMP_decarboxylase_like"/>
    <property type="match status" value="1"/>
</dbReference>
<dbReference type="PANTHER" id="PTHR32119">
    <property type="entry name" value="OROTIDINE 5'-PHOSPHATE DECARBOXYLASE"/>
    <property type="match status" value="1"/>
</dbReference>
<keyword evidence="4 9" id="KW-0210">Decarboxylase</keyword>
<accession>A0A7C8DD17</accession>
<dbReference type="GO" id="GO:0005829">
    <property type="term" value="C:cytosol"/>
    <property type="evidence" value="ECO:0007669"/>
    <property type="project" value="TreeGrafter"/>
</dbReference>